<evidence type="ECO:0000256" key="1">
    <source>
        <dbReference type="ARBA" id="ARBA00009414"/>
    </source>
</evidence>
<accession>A0A2R6PGF9</accession>
<dbReference type="Gramene" id="PSR90956">
    <property type="protein sequence ID" value="PSR90956"/>
    <property type="gene ID" value="CEY00_Acc28258"/>
</dbReference>
<proteinExistence type="inferred from homology"/>
<protein>
    <submittedName>
        <fullName evidence="3">GEM-like protein</fullName>
    </submittedName>
</protein>
<dbReference type="Gene3D" id="2.30.29.30">
    <property type="entry name" value="Pleckstrin-homology domain (PH domain)/Phosphotyrosine-binding domain (PTB)"/>
    <property type="match status" value="1"/>
</dbReference>
<sequence length="223" mass="25182">MKHRLQAHAMWIPVSSVAYPVETPKRFLQDHPSTQYHIPTSSNGSLMLNQKKADKINKPGGKTDNLVNGIREHVRLGSKISETVKGKLSLGAKILKAGGVEKIFNQNFSVREGEKLLKASQCYLSTTAGPIAGLLFISTDKLAFCSERSIKFPSPSGEFIRFRYKVQIPVGKILRANESQNVKRPWHKYIEIVTVDNFDFWLMGFLNYRKTFKCLQQAISQAQ</sequence>
<comment type="similarity">
    <text evidence="1">Belongs to the GEM family.</text>
</comment>
<organism evidence="3 4">
    <name type="scientific">Actinidia chinensis var. chinensis</name>
    <name type="common">Chinese soft-hair kiwi</name>
    <dbReference type="NCBI Taxonomy" id="1590841"/>
    <lineage>
        <taxon>Eukaryota</taxon>
        <taxon>Viridiplantae</taxon>
        <taxon>Streptophyta</taxon>
        <taxon>Embryophyta</taxon>
        <taxon>Tracheophyta</taxon>
        <taxon>Spermatophyta</taxon>
        <taxon>Magnoliopsida</taxon>
        <taxon>eudicotyledons</taxon>
        <taxon>Gunneridae</taxon>
        <taxon>Pentapetalae</taxon>
        <taxon>asterids</taxon>
        <taxon>Ericales</taxon>
        <taxon>Actinidiaceae</taxon>
        <taxon>Actinidia</taxon>
    </lineage>
</organism>
<keyword evidence="4" id="KW-1185">Reference proteome</keyword>
<dbReference type="InterPro" id="IPR011993">
    <property type="entry name" value="PH-like_dom_sf"/>
</dbReference>
<dbReference type="Proteomes" id="UP000241394">
    <property type="component" value="Chromosome LG25"/>
</dbReference>
<evidence type="ECO:0000313" key="3">
    <source>
        <dbReference type="EMBL" id="PSR90956.1"/>
    </source>
</evidence>
<feature type="domain" description="GRAM" evidence="2">
    <location>
        <begin position="102"/>
        <end position="180"/>
    </location>
</feature>
<dbReference type="EMBL" id="NKQK01000025">
    <property type="protein sequence ID" value="PSR90956.1"/>
    <property type="molecule type" value="Genomic_DNA"/>
</dbReference>
<evidence type="ECO:0000313" key="4">
    <source>
        <dbReference type="Proteomes" id="UP000241394"/>
    </source>
</evidence>
<dbReference type="InterPro" id="IPR037848">
    <property type="entry name" value="GEM-like"/>
</dbReference>
<dbReference type="PANTHER" id="PTHR31969">
    <property type="entry name" value="GEM-LIKE PROTEIN 2"/>
    <property type="match status" value="1"/>
</dbReference>
<dbReference type="InterPro" id="IPR004182">
    <property type="entry name" value="GRAM"/>
</dbReference>
<dbReference type="OrthoDB" id="1736712at2759"/>
<dbReference type="STRING" id="1590841.A0A2R6PGF9"/>
<dbReference type="SMART" id="SM00568">
    <property type="entry name" value="GRAM"/>
    <property type="match status" value="1"/>
</dbReference>
<comment type="caution">
    <text evidence="3">The sequence shown here is derived from an EMBL/GenBank/DDBJ whole genome shotgun (WGS) entry which is preliminary data.</text>
</comment>
<reference evidence="4" key="2">
    <citation type="journal article" date="2018" name="BMC Genomics">
        <title>A manually annotated Actinidia chinensis var. chinensis (kiwifruit) genome highlights the challenges associated with draft genomes and gene prediction in plants.</title>
        <authorList>
            <person name="Pilkington S.M."/>
            <person name="Crowhurst R."/>
            <person name="Hilario E."/>
            <person name="Nardozza S."/>
            <person name="Fraser L."/>
            <person name="Peng Y."/>
            <person name="Gunaseelan K."/>
            <person name="Simpson R."/>
            <person name="Tahir J."/>
            <person name="Deroles S.C."/>
            <person name="Templeton K."/>
            <person name="Luo Z."/>
            <person name="Davy M."/>
            <person name="Cheng C."/>
            <person name="McNeilage M."/>
            <person name="Scaglione D."/>
            <person name="Liu Y."/>
            <person name="Zhang Q."/>
            <person name="Datson P."/>
            <person name="De Silva N."/>
            <person name="Gardiner S.E."/>
            <person name="Bassett H."/>
            <person name="Chagne D."/>
            <person name="McCallum J."/>
            <person name="Dzierzon H."/>
            <person name="Deng C."/>
            <person name="Wang Y.Y."/>
            <person name="Barron L."/>
            <person name="Manako K."/>
            <person name="Bowen J."/>
            <person name="Foster T.M."/>
            <person name="Erridge Z.A."/>
            <person name="Tiffin H."/>
            <person name="Waite C.N."/>
            <person name="Davies K.M."/>
            <person name="Grierson E.P."/>
            <person name="Laing W.A."/>
            <person name="Kirk R."/>
            <person name="Chen X."/>
            <person name="Wood M."/>
            <person name="Montefiori M."/>
            <person name="Brummell D.A."/>
            <person name="Schwinn K.E."/>
            <person name="Catanach A."/>
            <person name="Fullerton C."/>
            <person name="Li D."/>
            <person name="Meiyalaghan S."/>
            <person name="Nieuwenhuizen N."/>
            <person name="Read N."/>
            <person name="Prakash R."/>
            <person name="Hunter D."/>
            <person name="Zhang H."/>
            <person name="McKenzie M."/>
            <person name="Knabel M."/>
            <person name="Harris A."/>
            <person name="Allan A.C."/>
            <person name="Gleave A."/>
            <person name="Chen A."/>
            <person name="Janssen B.J."/>
            <person name="Plunkett B."/>
            <person name="Ampomah-Dwamena C."/>
            <person name="Voogd C."/>
            <person name="Leif D."/>
            <person name="Lafferty D."/>
            <person name="Souleyre E.J.F."/>
            <person name="Varkonyi-Gasic E."/>
            <person name="Gambi F."/>
            <person name="Hanley J."/>
            <person name="Yao J.L."/>
            <person name="Cheung J."/>
            <person name="David K.M."/>
            <person name="Warren B."/>
            <person name="Marsh K."/>
            <person name="Snowden K.C."/>
            <person name="Lin-Wang K."/>
            <person name="Brian L."/>
            <person name="Martinez-Sanchez M."/>
            <person name="Wang M."/>
            <person name="Ileperuma N."/>
            <person name="Macnee N."/>
            <person name="Campin R."/>
            <person name="McAtee P."/>
            <person name="Drummond R.S.M."/>
            <person name="Espley R.V."/>
            <person name="Ireland H.S."/>
            <person name="Wu R."/>
            <person name="Atkinson R.G."/>
            <person name="Karunairetnam S."/>
            <person name="Bulley S."/>
            <person name="Chunkath S."/>
            <person name="Hanley Z."/>
            <person name="Storey R."/>
            <person name="Thrimawithana A.H."/>
            <person name="Thomson S."/>
            <person name="David C."/>
            <person name="Testolin R."/>
            <person name="Huang H."/>
            <person name="Hellens R.P."/>
            <person name="Schaffer R.J."/>
        </authorList>
    </citation>
    <scope>NUCLEOTIDE SEQUENCE [LARGE SCALE GENOMIC DNA]</scope>
    <source>
        <strain evidence="4">cv. Red5</strain>
    </source>
</reference>
<dbReference type="AlphaFoldDB" id="A0A2R6PGF9"/>
<dbReference type="InParanoid" id="A0A2R6PGF9"/>
<evidence type="ECO:0000259" key="2">
    <source>
        <dbReference type="SMART" id="SM00568"/>
    </source>
</evidence>
<gene>
    <name evidence="3" type="ORF">CEY00_Acc28258</name>
</gene>
<dbReference type="FunCoup" id="A0A2R6PGF9">
    <property type="interactions" value="285"/>
</dbReference>
<dbReference type="Pfam" id="PF02893">
    <property type="entry name" value="GRAM"/>
    <property type="match status" value="1"/>
</dbReference>
<dbReference type="OMA" id="YRMNKLS"/>
<reference evidence="3 4" key="1">
    <citation type="submission" date="2017-07" db="EMBL/GenBank/DDBJ databases">
        <title>An improved, manually edited Actinidia chinensis var. chinensis (kiwifruit) genome highlights the challenges associated with draft genomes and gene prediction in plants.</title>
        <authorList>
            <person name="Pilkington S."/>
            <person name="Crowhurst R."/>
            <person name="Hilario E."/>
            <person name="Nardozza S."/>
            <person name="Fraser L."/>
            <person name="Peng Y."/>
            <person name="Gunaseelan K."/>
            <person name="Simpson R."/>
            <person name="Tahir J."/>
            <person name="Deroles S."/>
            <person name="Templeton K."/>
            <person name="Luo Z."/>
            <person name="Davy M."/>
            <person name="Cheng C."/>
            <person name="Mcneilage M."/>
            <person name="Scaglione D."/>
            <person name="Liu Y."/>
            <person name="Zhang Q."/>
            <person name="Datson P."/>
            <person name="De Silva N."/>
            <person name="Gardiner S."/>
            <person name="Bassett H."/>
            <person name="Chagne D."/>
            <person name="Mccallum J."/>
            <person name="Dzierzon H."/>
            <person name="Deng C."/>
            <person name="Wang Y.-Y."/>
            <person name="Barron N."/>
            <person name="Manako K."/>
            <person name="Bowen J."/>
            <person name="Foster T."/>
            <person name="Erridge Z."/>
            <person name="Tiffin H."/>
            <person name="Waite C."/>
            <person name="Davies K."/>
            <person name="Grierson E."/>
            <person name="Laing W."/>
            <person name="Kirk R."/>
            <person name="Chen X."/>
            <person name="Wood M."/>
            <person name="Montefiori M."/>
            <person name="Brummell D."/>
            <person name="Schwinn K."/>
            <person name="Catanach A."/>
            <person name="Fullerton C."/>
            <person name="Li D."/>
            <person name="Meiyalaghan S."/>
            <person name="Nieuwenhuizen N."/>
            <person name="Read N."/>
            <person name="Prakash R."/>
            <person name="Hunter D."/>
            <person name="Zhang H."/>
            <person name="Mckenzie M."/>
            <person name="Knabel M."/>
            <person name="Harris A."/>
            <person name="Allan A."/>
            <person name="Chen A."/>
            <person name="Janssen B."/>
            <person name="Plunkett B."/>
            <person name="Dwamena C."/>
            <person name="Voogd C."/>
            <person name="Leif D."/>
            <person name="Lafferty D."/>
            <person name="Souleyre E."/>
            <person name="Varkonyi-Gasic E."/>
            <person name="Gambi F."/>
            <person name="Hanley J."/>
            <person name="Yao J.-L."/>
            <person name="Cheung J."/>
            <person name="David K."/>
            <person name="Warren B."/>
            <person name="Marsh K."/>
            <person name="Snowden K."/>
            <person name="Lin-Wang K."/>
            <person name="Brian L."/>
            <person name="Martinez-Sanchez M."/>
            <person name="Wang M."/>
            <person name="Ileperuma N."/>
            <person name="Macnee N."/>
            <person name="Campin R."/>
            <person name="Mcatee P."/>
            <person name="Drummond R."/>
            <person name="Espley R."/>
            <person name="Ireland H."/>
            <person name="Wu R."/>
            <person name="Atkinson R."/>
            <person name="Karunairetnam S."/>
            <person name="Bulley S."/>
            <person name="Chunkath S."/>
            <person name="Hanley Z."/>
            <person name="Storey R."/>
            <person name="Thrimawithana A."/>
            <person name="Thomson S."/>
            <person name="David C."/>
            <person name="Testolin R."/>
        </authorList>
    </citation>
    <scope>NUCLEOTIDE SEQUENCE [LARGE SCALE GENOMIC DNA]</scope>
    <source>
        <strain evidence="4">cv. Red5</strain>
        <tissue evidence="3">Young leaf</tissue>
    </source>
</reference>
<name>A0A2R6PGF9_ACTCC</name>